<evidence type="ECO:0000313" key="10">
    <source>
        <dbReference type="Proteomes" id="UP001595756"/>
    </source>
</evidence>
<feature type="transmembrane region" description="Helical" evidence="7">
    <location>
        <begin position="205"/>
        <end position="226"/>
    </location>
</feature>
<feature type="transmembrane region" description="Helical" evidence="7">
    <location>
        <begin position="142"/>
        <end position="161"/>
    </location>
</feature>
<proteinExistence type="inferred from homology"/>
<organism evidence="9 10">
    <name type="scientific">Castellaniella hirudinis</name>
    <dbReference type="NCBI Taxonomy" id="1144617"/>
    <lineage>
        <taxon>Bacteria</taxon>
        <taxon>Pseudomonadati</taxon>
        <taxon>Pseudomonadota</taxon>
        <taxon>Betaproteobacteria</taxon>
        <taxon>Burkholderiales</taxon>
        <taxon>Alcaligenaceae</taxon>
        <taxon>Castellaniella</taxon>
    </lineage>
</organism>
<dbReference type="InterPro" id="IPR000515">
    <property type="entry name" value="MetI-like"/>
</dbReference>
<evidence type="ECO:0000256" key="6">
    <source>
        <dbReference type="ARBA" id="ARBA00023136"/>
    </source>
</evidence>
<evidence type="ECO:0000256" key="1">
    <source>
        <dbReference type="ARBA" id="ARBA00004651"/>
    </source>
</evidence>
<evidence type="ECO:0000256" key="2">
    <source>
        <dbReference type="ARBA" id="ARBA00022448"/>
    </source>
</evidence>
<dbReference type="PANTHER" id="PTHR30151:SF0">
    <property type="entry name" value="ABC TRANSPORTER PERMEASE PROTEIN MJ0413-RELATED"/>
    <property type="match status" value="1"/>
</dbReference>
<keyword evidence="3" id="KW-1003">Cell membrane</keyword>
<evidence type="ECO:0000256" key="3">
    <source>
        <dbReference type="ARBA" id="ARBA00022475"/>
    </source>
</evidence>
<dbReference type="Pfam" id="PF00528">
    <property type="entry name" value="BPD_transp_1"/>
    <property type="match status" value="1"/>
</dbReference>
<gene>
    <name evidence="9" type="ORF">ACFO0J_15665</name>
</gene>
<keyword evidence="4 7" id="KW-0812">Transmembrane</keyword>
<feature type="transmembrane region" description="Helical" evidence="7">
    <location>
        <begin position="182"/>
        <end position="199"/>
    </location>
</feature>
<protein>
    <submittedName>
        <fullName evidence="9">ABC transporter permease</fullName>
    </submittedName>
</protein>
<dbReference type="SUPFAM" id="SSF161098">
    <property type="entry name" value="MetI-like"/>
    <property type="match status" value="1"/>
</dbReference>
<reference evidence="10" key="1">
    <citation type="journal article" date="2019" name="Int. J. Syst. Evol. Microbiol.">
        <title>The Global Catalogue of Microorganisms (GCM) 10K type strain sequencing project: providing services to taxonomists for standard genome sequencing and annotation.</title>
        <authorList>
            <consortium name="The Broad Institute Genomics Platform"/>
            <consortium name="The Broad Institute Genome Sequencing Center for Infectious Disease"/>
            <person name="Wu L."/>
            <person name="Ma J."/>
        </authorList>
    </citation>
    <scope>NUCLEOTIDE SEQUENCE [LARGE SCALE GENOMIC DNA]</scope>
    <source>
        <strain evidence="10">CGMCC 1.19029</strain>
    </source>
</reference>
<dbReference type="CDD" id="cd06261">
    <property type="entry name" value="TM_PBP2"/>
    <property type="match status" value="1"/>
</dbReference>
<feature type="transmembrane region" description="Helical" evidence="7">
    <location>
        <begin position="238"/>
        <end position="256"/>
    </location>
</feature>
<evidence type="ECO:0000256" key="4">
    <source>
        <dbReference type="ARBA" id="ARBA00022692"/>
    </source>
</evidence>
<dbReference type="EMBL" id="JBHSDY010000010">
    <property type="protein sequence ID" value="MFC4299481.1"/>
    <property type="molecule type" value="Genomic_DNA"/>
</dbReference>
<evidence type="ECO:0000256" key="7">
    <source>
        <dbReference type="RuleBase" id="RU363032"/>
    </source>
</evidence>
<keyword evidence="5 7" id="KW-1133">Transmembrane helix</keyword>
<keyword evidence="10" id="KW-1185">Reference proteome</keyword>
<comment type="subcellular location">
    <subcellularLocation>
        <location evidence="1 7">Cell membrane</location>
        <topology evidence="1 7">Multi-pass membrane protein</topology>
    </subcellularLocation>
</comment>
<feature type="transmembrane region" description="Helical" evidence="7">
    <location>
        <begin position="117"/>
        <end position="136"/>
    </location>
</feature>
<feature type="transmembrane region" description="Helical" evidence="7">
    <location>
        <begin position="22"/>
        <end position="42"/>
    </location>
</feature>
<dbReference type="Gene3D" id="1.10.3720.10">
    <property type="entry name" value="MetI-like"/>
    <property type="match status" value="1"/>
</dbReference>
<name>A0ABV8S1G7_9BURK</name>
<feature type="domain" description="ABC transmembrane type-1" evidence="8">
    <location>
        <begin position="76"/>
        <end position="256"/>
    </location>
</feature>
<keyword evidence="2 7" id="KW-0813">Transport</keyword>
<dbReference type="Proteomes" id="UP001595756">
    <property type="component" value="Unassembled WGS sequence"/>
</dbReference>
<comment type="similarity">
    <text evidence="7">Belongs to the binding-protein-dependent transport system permease family.</text>
</comment>
<evidence type="ECO:0000259" key="8">
    <source>
        <dbReference type="PROSITE" id="PS50928"/>
    </source>
</evidence>
<dbReference type="PROSITE" id="PS50928">
    <property type="entry name" value="ABC_TM1"/>
    <property type="match status" value="1"/>
</dbReference>
<evidence type="ECO:0000256" key="5">
    <source>
        <dbReference type="ARBA" id="ARBA00022989"/>
    </source>
</evidence>
<dbReference type="InterPro" id="IPR035906">
    <property type="entry name" value="MetI-like_sf"/>
</dbReference>
<accession>A0ABV8S1G7</accession>
<sequence length="269" mass="29614">MMAGNLEIPPLKARRMARCKSILHRVQPVGSIALFFMLWELAARLQWINPRFVPPPSQVFASLVVMLQNGMLVEDTVASVQRSLAGFFLGSLVAILLGLLTGHTAWCRRLFEPIIQLFRPIPSIAFVPLATLWFGLGETPKVFLIAYGAFFPVWLNTHVGVGTVDRDYLRAARCLGANARQIFFGIVLPAALPFIVAGLRFGIGVAFIVLVAAEMTGASAGLGYRIEQSHLVFRPDQMLVGLLMLGILGAVADWVFHKITSKTLLFWVN</sequence>
<keyword evidence="6 7" id="KW-0472">Membrane</keyword>
<dbReference type="RefSeq" id="WP_376814012.1">
    <property type="nucleotide sequence ID" value="NZ_JBHSDY010000010.1"/>
</dbReference>
<feature type="transmembrane region" description="Helical" evidence="7">
    <location>
        <begin position="84"/>
        <end position="105"/>
    </location>
</feature>
<comment type="caution">
    <text evidence="9">The sequence shown here is derived from an EMBL/GenBank/DDBJ whole genome shotgun (WGS) entry which is preliminary data.</text>
</comment>
<dbReference type="PANTHER" id="PTHR30151">
    <property type="entry name" value="ALKANE SULFONATE ABC TRANSPORTER-RELATED, MEMBRANE SUBUNIT"/>
    <property type="match status" value="1"/>
</dbReference>
<evidence type="ECO:0000313" key="9">
    <source>
        <dbReference type="EMBL" id="MFC4299481.1"/>
    </source>
</evidence>